<comment type="caution">
    <text evidence="2">The sequence shown here is derived from an EMBL/GenBank/DDBJ whole genome shotgun (WGS) entry which is preliminary data.</text>
</comment>
<keyword evidence="3" id="KW-1185">Reference proteome</keyword>
<feature type="chain" id="PRO_5042077373" description="Ig-like domain-containing protein" evidence="1">
    <location>
        <begin position="20"/>
        <end position="286"/>
    </location>
</feature>
<feature type="signal peptide" evidence="1">
    <location>
        <begin position="1"/>
        <end position="19"/>
    </location>
</feature>
<proteinExistence type="predicted"/>
<evidence type="ECO:0000313" key="2">
    <source>
        <dbReference type="EMBL" id="KAH8689315.1"/>
    </source>
</evidence>
<gene>
    <name evidence="2" type="ORF">BGW36DRAFT_441428</name>
</gene>
<organism evidence="2 3">
    <name type="scientific">Talaromyces proteolyticus</name>
    <dbReference type="NCBI Taxonomy" id="1131652"/>
    <lineage>
        <taxon>Eukaryota</taxon>
        <taxon>Fungi</taxon>
        <taxon>Dikarya</taxon>
        <taxon>Ascomycota</taxon>
        <taxon>Pezizomycotina</taxon>
        <taxon>Eurotiomycetes</taxon>
        <taxon>Eurotiomycetidae</taxon>
        <taxon>Eurotiales</taxon>
        <taxon>Trichocomaceae</taxon>
        <taxon>Talaromyces</taxon>
        <taxon>Talaromyces sect. Bacilispori</taxon>
    </lineage>
</organism>
<sequence length="286" mass="30610">MLRTSIFTICFALVWSTVASSTAPAASTPSIASAQDVVNEYNNVLAKNYKLDTSNRPNSRQNIRKLNCGTGTNRLRERMGYPDTVEVWDWNTLASITQIDIVNHYTTDVGPEINTGPNDSTIKAIMSTAVAQASTEGWVIGGTASLTLGSKDLPSGTVTFSAQHTSTSTTTITETETVEYDATCPAGYTCSIETVTFVANIVGTCYNQTWFDFSGYNVGTDVQLCSLLNDKDGGAGDCPVLSTLYDHVCTHGVGTSQPNIPCEVSTPIWNESGNLLSVVVVTTQKN</sequence>
<accession>A0AAD4KII9</accession>
<dbReference type="RefSeq" id="XP_046065669.1">
    <property type="nucleotide sequence ID" value="XM_046221555.1"/>
</dbReference>
<dbReference type="EMBL" id="JAJTJA010000015">
    <property type="protein sequence ID" value="KAH8689315.1"/>
    <property type="molecule type" value="Genomic_DNA"/>
</dbReference>
<evidence type="ECO:0000256" key="1">
    <source>
        <dbReference type="SAM" id="SignalP"/>
    </source>
</evidence>
<name>A0AAD4KII9_9EURO</name>
<keyword evidence="1" id="KW-0732">Signal</keyword>
<dbReference type="AlphaFoldDB" id="A0AAD4KII9"/>
<reference evidence="2" key="1">
    <citation type="submission" date="2021-12" db="EMBL/GenBank/DDBJ databases">
        <title>Convergent genome expansion in fungi linked to evolution of root-endophyte symbiosis.</title>
        <authorList>
            <consortium name="DOE Joint Genome Institute"/>
            <person name="Ke Y.-H."/>
            <person name="Bonito G."/>
            <person name="Liao H.-L."/>
            <person name="Looney B."/>
            <person name="Rojas-Flechas A."/>
            <person name="Nash J."/>
            <person name="Hameed K."/>
            <person name="Schadt C."/>
            <person name="Martin F."/>
            <person name="Crous P.W."/>
            <person name="Miettinen O."/>
            <person name="Magnuson J.K."/>
            <person name="Labbe J."/>
            <person name="Jacobson D."/>
            <person name="Doktycz M.J."/>
            <person name="Veneault-Fourrey C."/>
            <person name="Kuo A."/>
            <person name="Mondo S."/>
            <person name="Calhoun S."/>
            <person name="Riley R."/>
            <person name="Ohm R."/>
            <person name="LaButti K."/>
            <person name="Andreopoulos B."/>
            <person name="Pangilinan J."/>
            <person name="Nolan M."/>
            <person name="Tritt A."/>
            <person name="Clum A."/>
            <person name="Lipzen A."/>
            <person name="Daum C."/>
            <person name="Barry K."/>
            <person name="Grigoriev I.V."/>
            <person name="Vilgalys R."/>
        </authorList>
    </citation>
    <scope>NUCLEOTIDE SEQUENCE</scope>
    <source>
        <strain evidence="2">PMI_201</strain>
    </source>
</reference>
<evidence type="ECO:0000313" key="3">
    <source>
        <dbReference type="Proteomes" id="UP001201262"/>
    </source>
</evidence>
<dbReference type="Proteomes" id="UP001201262">
    <property type="component" value="Unassembled WGS sequence"/>
</dbReference>
<evidence type="ECO:0008006" key="4">
    <source>
        <dbReference type="Google" id="ProtNLM"/>
    </source>
</evidence>
<protein>
    <recommendedName>
        <fullName evidence="4">Ig-like domain-containing protein</fullName>
    </recommendedName>
</protein>
<dbReference type="GeneID" id="70251842"/>